<dbReference type="Gene3D" id="1.10.357.140">
    <property type="entry name" value="UbiA prenyltransferase"/>
    <property type="match status" value="1"/>
</dbReference>
<feature type="transmembrane region" description="Helical" evidence="5">
    <location>
        <begin position="159"/>
        <end position="179"/>
    </location>
</feature>
<reference evidence="6 7" key="1">
    <citation type="submission" date="2023-03" db="EMBL/GenBank/DDBJ databases">
        <title>YIM 133296 draft genome.</title>
        <authorList>
            <person name="Xiong L."/>
        </authorList>
    </citation>
    <scope>NUCLEOTIDE SEQUENCE [LARGE SCALE GENOMIC DNA]</scope>
    <source>
        <strain evidence="6 7">YIM 133296</strain>
    </source>
</reference>
<evidence type="ECO:0000256" key="2">
    <source>
        <dbReference type="ARBA" id="ARBA00022692"/>
    </source>
</evidence>
<keyword evidence="3 5" id="KW-1133">Transmembrane helix</keyword>
<evidence type="ECO:0000313" key="6">
    <source>
        <dbReference type="EMBL" id="MDF8266322.1"/>
    </source>
</evidence>
<gene>
    <name evidence="6" type="ORF">P4R38_18895</name>
</gene>
<dbReference type="Proteomes" id="UP001528912">
    <property type="component" value="Unassembled WGS sequence"/>
</dbReference>
<keyword evidence="2 5" id="KW-0812">Transmembrane</keyword>
<dbReference type="RefSeq" id="WP_275238155.1">
    <property type="nucleotide sequence ID" value="NZ_JARFJC010000022.1"/>
</dbReference>
<feature type="transmembrane region" description="Helical" evidence="5">
    <location>
        <begin position="89"/>
        <end position="122"/>
    </location>
</feature>
<feature type="transmembrane region" description="Helical" evidence="5">
    <location>
        <begin position="249"/>
        <end position="267"/>
    </location>
</feature>
<evidence type="ECO:0000256" key="1">
    <source>
        <dbReference type="ARBA" id="ARBA00004141"/>
    </source>
</evidence>
<feature type="transmembrane region" description="Helical" evidence="5">
    <location>
        <begin position="36"/>
        <end position="55"/>
    </location>
</feature>
<feature type="transmembrane region" description="Helical" evidence="5">
    <location>
        <begin position="226"/>
        <end position="243"/>
    </location>
</feature>
<evidence type="ECO:0000256" key="4">
    <source>
        <dbReference type="ARBA" id="ARBA00023136"/>
    </source>
</evidence>
<dbReference type="InterPro" id="IPR000537">
    <property type="entry name" value="UbiA_prenyltransferase"/>
</dbReference>
<feature type="transmembrane region" description="Helical" evidence="5">
    <location>
        <begin position="199"/>
        <end position="219"/>
    </location>
</feature>
<organism evidence="6 7">
    <name type="scientific">Luteipulveratus flavus</name>
    <dbReference type="NCBI Taxonomy" id="3031728"/>
    <lineage>
        <taxon>Bacteria</taxon>
        <taxon>Bacillati</taxon>
        <taxon>Actinomycetota</taxon>
        <taxon>Actinomycetes</taxon>
        <taxon>Micrococcales</taxon>
        <taxon>Dermacoccaceae</taxon>
        <taxon>Luteipulveratus</taxon>
    </lineage>
</organism>
<keyword evidence="4 5" id="KW-0472">Membrane</keyword>
<keyword evidence="7" id="KW-1185">Reference proteome</keyword>
<comment type="subcellular location">
    <subcellularLocation>
        <location evidence="1">Membrane</location>
        <topology evidence="1">Multi-pass membrane protein</topology>
    </subcellularLocation>
</comment>
<dbReference type="InterPro" id="IPR044878">
    <property type="entry name" value="UbiA_sf"/>
</dbReference>
<evidence type="ECO:0000256" key="5">
    <source>
        <dbReference type="SAM" id="Phobius"/>
    </source>
</evidence>
<evidence type="ECO:0000256" key="3">
    <source>
        <dbReference type="ARBA" id="ARBA00022989"/>
    </source>
</evidence>
<accession>A0ABT6CDG2</accession>
<name>A0ABT6CDG2_9MICO</name>
<proteinExistence type="predicted"/>
<dbReference type="Pfam" id="PF01040">
    <property type="entry name" value="UbiA"/>
    <property type="match status" value="1"/>
</dbReference>
<evidence type="ECO:0000313" key="7">
    <source>
        <dbReference type="Proteomes" id="UP001528912"/>
    </source>
</evidence>
<feature type="transmembrane region" description="Helical" evidence="5">
    <location>
        <begin position="134"/>
        <end position="152"/>
    </location>
</feature>
<sequence>MKPTRRGALLAACHPAPTVAVTVLTALLSVAYGHSLRTAVPVVVAVLLGQLTIGWSNDLIDLPRDLAVGRSDKPIARGDVSAEVVRRSIVIAGIGCVAASFACGVPSALVHLGLGVAAGWAYNLGLKSTVWSPVPYAVAFAALPAVVTLARAERGWPPAWAMAAGALIGVGLHLLNALPDLAEDIRAGVLGLPQRLGPRTVQAVAPLVLLAASAVVVLAPGPPVPVWAWAALVLTAALAAFAARATGRTPFLAAIAIAAVDVGLLVGR</sequence>
<protein>
    <submittedName>
        <fullName evidence="6">UbiA family prenyltransferase</fullName>
    </submittedName>
</protein>
<comment type="caution">
    <text evidence="6">The sequence shown here is derived from an EMBL/GenBank/DDBJ whole genome shotgun (WGS) entry which is preliminary data.</text>
</comment>
<dbReference type="EMBL" id="JAROAV010000053">
    <property type="protein sequence ID" value="MDF8266322.1"/>
    <property type="molecule type" value="Genomic_DNA"/>
</dbReference>